<keyword evidence="3 7" id="KW-0479">Metal-binding</keyword>
<keyword evidence="6 8" id="KW-0503">Monooxygenase</keyword>
<dbReference type="GO" id="GO:0016705">
    <property type="term" value="F:oxidoreductase activity, acting on paired donors, with incorporation or reduction of molecular oxygen"/>
    <property type="evidence" value="ECO:0007669"/>
    <property type="project" value="InterPro"/>
</dbReference>
<dbReference type="PANTHER" id="PTHR24287">
    <property type="entry name" value="P450, PUTATIVE (EUROFUNG)-RELATED"/>
    <property type="match status" value="1"/>
</dbReference>
<dbReference type="PRINTS" id="PR00463">
    <property type="entry name" value="EP450I"/>
</dbReference>
<protein>
    <submittedName>
        <fullName evidence="10">8f808291-90ab-48a8-9ae6-ffff5e47e107</fullName>
    </submittedName>
</protein>
<dbReference type="PRINTS" id="PR00385">
    <property type="entry name" value="P450"/>
</dbReference>
<evidence type="ECO:0000256" key="2">
    <source>
        <dbReference type="ARBA" id="ARBA00010617"/>
    </source>
</evidence>
<reference evidence="10 11" key="1">
    <citation type="submission" date="2018-04" db="EMBL/GenBank/DDBJ databases">
        <authorList>
            <person name="Huttner S."/>
            <person name="Dainat J."/>
        </authorList>
    </citation>
    <scope>NUCLEOTIDE SEQUENCE [LARGE SCALE GENOMIC DNA]</scope>
</reference>
<evidence type="ECO:0000256" key="3">
    <source>
        <dbReference type="ARBA" id="ARBA00022723"/>
    </source>
</evidence>
<evidence type="ECO:0000256" key="5">
    <source>
        <dbReference type="ARBA" id="ARBA00023004"/>
    </source>
</evidence>
<keyword evidence="7 8" id="KW-0349">Heme</keyword>
<dbReference type="Proteomes" id="UP000289323">
    <property type="component" value="Unassembled WGS sequence"/>
</dbReference>
<comment type="similarity">
    <text evidence="2 8">Belongs to the cytochrome P450 family.</text>
</comment>
<proteinExistence type="inferred from homology"/>
<dbReference type="GO" id="GO:0005506">
    <property type="term" value="F:iron ion binding"/>
    <property type="evidence" value="ECO:0007669"/>
    <property type="project" value="InterPro"/>
</dbReference>
<accession>A0A446B6R3</accession>
<dbReference type="Pfam" id="PF00067">
    <property type="entry name" value="p450"/>
    <property type="match status" value="1"/>
</dbReference>
<dbReference type="InterPro" id="IPR001128">
    <property type="entry name" value="Cyt_P450"/>
</dbReference>
<dbReference type="GO" id="GO:0004497">
    <property type="term" value="F:monooxygenase activity"/>
    <property type="evidence" value="ECO:0007669"/>
    <property type="project" value="UniProtKB-KW"/>
</dbReference>
<organism evidence="10 11">
    <name type="scientific">Thermothielavioides terrestris</name>
    <dbReference type="NCBI Taxonomy" id="2587410"/>
    <lineage>
        <taxon>Eukaryota</taxon>
        <taxon>Fungi</taxon>
        <taxon>Dikarya</taxon>
        <taxon>Ascomycota</taxon>
        <taxon>Pezizomycotina</taxon>
        <taxon>Sordariomycetes</taxon>
        <taxon>Sordariomycetidae</taxon>
        <taxon>Sordariales</taxon>
        <taxon>Chaetomiaceae</taxon>
        <taxon>Thermothielavioides</taxon>
    </lineage>
</organism>
<evidence type="ECO:0000256" key="8">
    <source>
        <dbReference type="RuleBase" id="RU000461"/>
    </source>
</evidence>
<keyword evidence="9" id="KW-0812">Transmembrane</keyword>
<keyword evidence="5 7" id="KW-0408">Iron</keyword>
<evidence type="ECO:0000313" key="11">
    <source>
        <dbReference type="Proteomes" id="UP000289323"/>
    </source>
</evidence>
<keyword evidence="4 8" id="KW-0560">Oxidoreductase</keyword>
<dbReference type="Gene3D" id="1.10.630.10">
    <property type="entry name" value="Cytochrome P450"/>
    <property type="match status" value="1"/>
</dbReference>
<dbReference type="EMBL" id="OUUZ01000001">
    <property type="protein sequence ID" value="SPQ18118.1"/>
    <property type="molecule type" value="Genomic_DNA"/>
</dbReference>
<keyword evidence="9" id="KW-0472">Membrane</keyword>
<evidence type="ECO:0000256" key="4">
    <source>
        <dbReference type="ARBA" id="ARBA00023002"/>
    </source>
</evidence>
<sequence>MGLVEALVEHVSVKSALVLAPGLLLAYMLFAVVVRPAWKEMKLARMPGARAPKIKSVAPFGVDFLYNGVRAAMANQNLAFWKKMFSEVRALTAEGCIAGRHIVFTIDHENIKAILATQFGDYGKGEPFHREWKAFLGDSIFTTDGALWHDSRQLLRPQFIKDRVSDLHVFESHIQTLFRAIANGGALNGEHQAVDIEAGNGRPVDISDLFFRYTLDAATDFLLGHDVKSLSNPRQEFAEAFAEVQRIQSLVSRAGALNMLIPRHTFRQGMKVINNFINQYIERTLRLSPDELAGKTKSDAGYTFLHALAGYTRDRQVLRDQLIAVLLAGRDTTACTLSWTIYELARHPDVLAELRAEILSVVGPTRPPTYDDLKSMKYLQNVMNETLRLYPVVPFNVRLALKDTTLPRGGGPDGTQPIKVLKDTPIAYSTLVMQRRANLYPAPSADFAPVDAFSPERWQRWQPRPWQYIPFNGGPRICIGQQFALTEMAYVLTRLFQRYGRLDSHMPPGEPTLRADIVLQPGDGVRVAFWEAAGGLGQGQGQGQGQGEK</sequence>
<dbReference type="GO" id="GO:0020037">
    <property type="term" value="F:heme binding"/>
    <property type="evidence" value="ECO:0007669"/>
    <property type="project" value="InterPro"/>
</dbReference>
<dbReference type="AlphaFoldDB" id="A0A446B6R3"/>
<evidence type="ECO:0000256" key="7">
    <source>
        <dbReference type="PIRSR" id="PIRSR602401-1"/>
    </source>
</evidence>
<evidence type="ECO:0000313" key="10">
    <source>
        <dbReference type="EMBL" id="SPQ18118.1"/>
    </source>
</evidence>
<dbReference type="InterPro" id="IPR036396">
    <property type="entry name" value="Cyt_P450_sf"/>
</dbReference>
<dbReference type="CDD" id="cd11063">
    <property type="entry name" value="CYP52"/>
    <property type="match status" value="1"/>
</dbReference>
<feature type="transmembrane region" description="Helical" evidence="9">
    <location>
        <begin position="16"/>
        <end position="38"/>
    </location>
</feature>
<evidence type="ECO:0000256" key="1">
    <source>
        <dbReference type="ARBA" id="ARBA00001971"/>
    </source>
</evidence>
<evidence type="ECO:0000256" key="9">
    <source>
        <dbReference type="SAM" id="Phobius"/>
    </source>
</evidence>
<keyword evidence="9" id="KW-1133">Transmembrane helix</keyword>
<feature type="binding site" description="axial binding residue" evidence="7">
    <location>
        <position position="478"/>
    </location>
    <ligand>
        <name>heme</name>
        <dbReference type="ChEBI" id="CHEBI:30413"/>
    </ligand>
    <ligandPart>
        <name>Fe</name>
        <dbReference type="ChEBI" id="CHEBI:18248"/>
    </ligandPart>
</feature>
<dbReference type="SUPFAM" id="SSF48264">
    <property type="entry name" value="Cytochrome P450"/>
    <property type="match status" value="1"/>
</dbReference>
<name>A0A446B6R3_9PEZI</name>
<gene>
    <name evidence="10" type="ORF">TT172_LOCUS537</name>
</gene>
<dbReference type="InterPro" id="IPR017972">
    <property type="entry name" value="Cyt_P450_CS"/>
</dbReference>
<comment type="cofactor">
    <cofactor evidence="1 7">
        <name>heme</name>
        <dbReference type="ChEBI" id="CHEBI:30413"/>
    </cofactor>
</comment>
<dbReference type="PANTHER" id="PTHR24287:SF5">
    <property type="entry name" value="P450, PUTATIVE (EUROFUNG)-RELATED"/>
    <property type="match status" value="1"/>
</dbReference>
<dbReference type="InterPro" id="IPR002401">
    <property type="entry name" value="Cyt_P450_E_grp-I"/>
</dbReference>
<dbReference type="PROSITE" id="PS00086">
    <property type="entry name" value="CYTOCHROME_P450"/>
    <property type="match status" value="1"/>
</dbReference>
<evidence type="ECO:0000256" key="6">
    <source>
        <dbReference type="ARBA" id="ARBA00023033"/>
    </source>
</evidence>
<dbReference type="InterPro" id="IPR047146">
    <property type="entry name" value="Cyt_P450_E_CYP52_fungi"/>
</dbReference>